<dbReference type="RefSeq" id="XP_056487873.1">
    <property type="nucleotide sequence ID" value="XM_056632322.1"/>
</dbReference>
<reference evidence="1" key="1">
    <citation type="submission" date="2022-12" db="EMBL/GenBank/DDBJ databases">
        <authorList>
            <person name="Petersen C."/>
        </authorList>
    </citation>
    <scope>NUCLEOTIDE SEQUENCE</scope>
    <source>
        <strain evidence="1">IBT 29677</strain>
    </source>
</reference>
<proteinExistence type="predicted"/>
<name>A0A9X0B8L1_9EURO</name>
<keyword evidence="2" id="KW-1185">Reference proteome</keyword>
<dbReference type="GeneID" id="81371302"/>
<dbReference type="AlphaFoldDB" id="A0A9X0B8L1"/>
<gene>
    <name evidence="1" type="ORF">N7509_007685</name>
</gene>
<dbReference type="EMBL" id="JAPZBU010000008">
    <property type="protein sequence ID" value="KAJ5392195.1"/>
    <property type="molecule type" value="Genomic_DNA"/>
</dbReference>
<protein>
    <submittedName>
        <fullName evidence="1">Uncharacterized protein</fullName>
    </submittedName>
</protein>
<evidence type="ECO:0000313" key="2">
    <source>
        <dbReference type="Proteomes" id="UP001147747"/>
    </source>
</evidence>
<accession>A0A9X0B8L1</accession>
<reference evidence="1" key="2">
    <citation type="journal article" date="2023" name="IMA Fungus">
        <title>Comparative genomic study of the Penicillium genus elucidates a diverse pangenome and 15 lateral gene transfer events.</title>
        <authorList>
            <person name="Petersen C."/>
            <person name="Sorensen T."/>
            <person name="Nielsen M.R."/>
            <person name="Sondergaard T.E."/>
            <person name="Sorensen J.L."/>
            <person name="Fitzpatrick D.A."/>
            <person name="Frisvad J.C."/>
            <person name="Nielsen K.L."/>
        </authorList>
    </citation>
    <scope>NUCLEOTIDE SEQUENCE</scope>
    <source>
        <strain evidence="1">IBT 29677</strain>
    </source>
</reference>
<dbReference type="OrthoDB" id="4524525at2759"/>
<dbReference type="Proteomes" id="UP001147747">
    <property type="component" value="Unassembled WGS sequence"/>
</dbReference>
<comment type="caution">
    <text evidence="1">The sequence shown here is derived from an EMBL/GenBank/DDBJ whole genome shotgun (WGS) entry which is preliminary data.</text>
</comment>
<organism evidence="1 2">
    <name type="scientific">Penicillium cosmopolitanum</name>
    <dbReference type="NCBI Taxonomy" id="1131564"/>
    <lineage>
        <taxon>Eukaryota</taxon>
        <taxon>Fungi</taxon>
        <taxon>Dikarya</taxon>
        <taxon>Ascomycota</taxon>
        <taxon>Pezizomycotina</taxon>
        <taxon>Eurotiomycetes</taxon>
        <taxon>Eurotiomycetidae</taxon>
        <taxon>Eurotiales</taxon>
        <taxon>Aspergillaceae</taxon>
        <taxon>Penicillium</taxon>
    </lineage>
</organism>
<evidence type="ECO:0000313" key="1">
    <source>
        <dbReference type="EMBL" id="KAJ5392195.1"/>
    </source>
</evidence>
<sequence>MTGSEQHFPYLGSPLVIPSIGLTICSAKRAAATRKAQTFSSPIPTSHPLVQLPLDIILLIADQICPVKDHITSDVVDFQNIISASGWLLSEGFWRQRMDEEIFFELEDIPKAKACIDWQALQLLLMHLSVRKLGRDGLELRRRLFETSRELVSLYVKRKAEEEEA</sequence>